<comment type="caution">
    <text evidence="2">The sequence shown here is derived from an EMBL/GenBank/DDBJ whole genome shotgun (WGS) entry which is preliminary data.</text>
</comment>
<dbReference type="EMBL" id="VXIT01000004">
    <property type="protein sequence ID" value="KAA6413417.1"/>
    <property type="molecule type" value="Genomic_DNA"/>
</dbReference>
<proteinExistence type="predicted"/>
<dbReference type="AlphaFoldDB" id="A0A5M8PWS5"/>
<evidence type="ECO:0000259" key="1">
    <source>
        <dbReference type="Pfam" id="PF06985"/>
    </source>
</evidence>
<dbReference type="InterPro" id="IPR010730">
    <property type="entry name" value="HET"/>
</dbReference>
<protein>
    <recommendedName>
        <fullName evidence="1">Heterokaryon incompatibility domain-containing protein</fullName>
    </recommendedName>
</protein>
<organism evidence="2 3">
    <name type="scientific">Lasallia pustulata</name>
    <dbReference type="NCBI Taxonomy" id="136370"/>
    <lineage>
        <taxon>Eukaryota</taxon>
        <taxon>Fungi</taxon>
        <taxon>Dikarya</taxon>
        <taxon>Ascomycota</taxon>
        <taxon>Pezizomycotina</taxon>
        <taxon>Lecanoromycetes</taxon>
        <taxon>OSLEUM clade</taxon>
        <taxon>Umbilicariomycetidae</taxon>
        <taxon>Umbilicariales</taxon>
        <taxon>Umbilicariaceae</taxon>
        <taxon>Lasallia</taxon>
    </lineage>
</organism>
<dbReference type="Proteomes" id="UP000324767">
    <property type="component" value="Unassembled WGS sequence"/>
</dbReference>
<dbReference type="PANTHER" id="PTHR39596">
    <property type="match status" value="1"/>
</dbReference>
<name>A0A5M8PWS5_9LECA</name>
<gene>
    <name evidence="2" type="ORF">FRX48_03163</name>
</gene>
<dbReference type="Pfam" id="PF06985">
    <property type="entry name" value="HET"/>
    <property type="match status" value="1"/>
</dbReference>
<sequence>MDHLIDEAELELLQSSISQIPWLGFDHDANNHALVVFAKYPILRGWTFNEIEQFWGGTDPVRDNGTCLAMLQSWLVFGFLEAAFGQRFPSALFVSSGLGGAVIRTTRLRQILDLDATLGQRLGEHQLQHSRFCLNELHSWYWRLREHSRRQNSPGLFHSPEFHMVMRLVVLVAETIHMNNTYYASRWEQWNPGMNWFHTVINQQELSDRLRDRGWCPSLKDLFESYGLAFSEYASFLDPTDRYIERHNACLETGKCRACNVDIVTTQTKHLPRDSEACACDFMQPPLDEVLSVLEAGLIPLIDSTKFLSSSADNSSSIVVAWQPRMTFVAFSHVWMDGLGSDTDHGLPTCRVKALKGYASMVTASPLTWIDALCIPGEGHARKLAIQLMGHVYKQASATIILDAGLQSYDLGLDSSLPELGVRLVTSNWMHRLWTLPECLLSQCPFVAFRNNLCPLGAFFNRLSGQLKYPIEYKVYGTLFKLVGGATRRTPTIGSVQRLLSRRDSSKPRDEALAIAPLLNIEPLNLTDLQDDERMIEFWRLVHRVPGNVIFLNCTRLERLGYTWAPRSLMSIRVGAQMDTATPDAIVTQTGLRATFLVYVFERRETATASPIYISDTAMEQTIAVTVISFTESFSYDAIVALERPRQASARVHAVTLLAAPSDEVGPPQYTYGHPLFLDLIESPVAHVDDEQQRLLCTSRHLEIVIA</sequence>
<evidence type="ECO:0000313" key="2">
    <source>
        <dbReference type="EMBL" id="KAA6413417.1"/>
    </source>
</evidence>
<feature type="domain" description="Heterokaryon incompatibility" evidence="1">
    <location>
        <begin position="363"/>
        <end position="405"/>
    </location>
</feature>
<evidence type="ECO:0000313" key="3">
    <source>
        <dbReference type="Proteomes" id="UP000324767"/>
    </source>
</evidence>
<accession>A0A5M8PWS5</accession>
<reference evidence="2 3" key="1">
    <citation type="submission" date="2019-09" db="EMBL/GenBank/DDBJ databases">
        <title>The hologenome of the rock-dwelling lichen Lasallia pustulata.</title>
        <authorList>
            <person name="Greshake Tzovaras B."/>
            <person name="Segers F."/>
            <person name="Bicker A."/>
            <person name="Dal Grande F."/>
            <person name="Otte J."/>
            <person name="Hankeln T."/>
            <person name="Schmitt I."/>
            <person name="Ebersberger I."/>
        </authorList>
    </citation>
    <scope>NUCLEOTIDE SEQUENCE [LARGE SCALE GENOMIC DNA]</scope>
    <source>
        <strain evidence="2">A1-1</strain>
    </source>
</reference>
<dbReference type="OrthoDB" id="2426273at2759"/>
<dbReference type="PANTHER" id="PTHR39596:SF2">
    <property type="entry name" value="HET DOMAIN PROTEIN (AFU_ORTHOLOGUE AFUA_1G17550)-RELATED"/>
    <property type="match status" value="1"/>
</dbReference>